<dbReference type="SUPFAM" id="SSF141694">
    <property type="entry name" value="AF2212/PG0164-like"/>
    <property type="match status" value="1"/>
</dbReference>
<gene>
    <name evidence="1" type="ORF">NGAL_HAMBI1189_14690</name>
</gene>
<dbReference type="InterPro" id="IPR015018">
    <property type="entry name" value="DUF1905"/>
</dbReference>
<dbReference type="Proteomes" id="UP000039660">
    <property type="component" value="Unassembled WGS sequence"/>
</dbReference>
<dbReference type="InterPro" id="IPR037079">
    <property type="entry name" value="AF2212/PG0164-like_sf"/>
</dbReference>
<organism evidence="1 2">
    <name type="scientific">Neorhizobium galegae bv. officinalis</name>
    <dbReference type="NCBI Taxonomy" id="323656"/>
    <lineage>
        <taxon>Bacteria</taxon>
        <taxon>Pseudomonadati</taxon>
        <taxon>Pseudomonadota</taxon>
        <taxon>Alphaproteobacteria</taxon>
        <taxon>Hyphomicrobiales</taxon>
        <taxon>Rhizobiaceae</taxon>
        <taxon>Rhizobium/Agrobacterium group</taxon>
        <taxon>Neorhizobium</taxon>
    </lineage>
</organism>
<sequence>MVQFTFEATVIHWRGPSPFFFAPLPMNHAEEIRRLSKLVSYGWGVIPVDATIGSVSFYTSLFPKDETYLLPLKDAVRKKTGITAGDLIFVEMTPRPPRR</sequence>
<accession>A0A0T7GH42</accession>
<dbReference type="Gene3D" id="2.40.30.100">
    <property type="entry name" value="AF2212/PG0164-like"/>
    <property type="match status" value="1"/>
</dbReference>
<name>A0A0T7GH42_NEOGA</name>
<dbReference type="EMBL" id="CCRK01000003">
    <property type="protein sequence ID" value="CDZ46589.1"/>
    <property type="molecule type" value="Genomic_DNA"/>
</dbReference>
<dbReference type="RefSeq" id="WP_245289938.1">
    <property type="nucleotide sequence ID" value="NZ_CCRK01000003.1"/>
</dbReference>
<evidence type="ECO:0008006" key="3">
    <source>
        <dbReference type="Google" id="ProtNLM"/>
    </source>
</evidence>
<evidence type="ECO:0000313" key="2">
    <source>
        <dbReference type="Proteomes" id="UP000039660"/>
    </source>
</evidence>
<protein>
    <recommendedName>
        <fullName evidence="3">DUF1905 domain-containing protein</fullName>
    </recommendedName>
</protein>
<reference evidence="1 2" key="1">
    <citation type="submission" date="2014-08" db="EMBL/GenBank/DDBJ databases">
        <authorList>
            <person name="Chen Y.-H."/>
        </authorList>
    </citation>
    <scope>NUCLEOTIDE SEQUENCE [LARGE SCALE GENOMIC DNA]</scope>
</reference>
<dbReference type="Pfam" id="PF08922">
    <property type="entry name" value="DUF1905"/>
    <property type="match status" value="1"/>
</dbReference>
<dbReference type="AlphaFoldDB" id="A0A0T7GH42"/>
<evidence type="ECO:0000313" key="1">
    <source>
        <dbReference type="EMBL" id="CDZ46589.1"/>
    </source>
</evidence>
<proteinExistence type="predicted"/>